<dbReference type="PROSITE" id="PS50082">
    <property type="entry name" value="WD_REPEATS_2"/>
    <property type="match status" value="4"/>
</dbReference>
<dbReference type="SMART" id="SM00667">
    <property type="entry name" value="LisH"/>
    <property type="match status" value="1"/>
</dbReference>
<dbReference type="InterPro" id="IPR006594">
    <property type="entry name" value="LisH"/>
</dbReference>
<dbReference type="InterPro" id="IPR036322">
    <property type="entry name" value="WD40_repeat_dom_sf"/>
</dbReference>
<dbReference type="EMBL" id="GHES01038500">
    <property type="protein sequence ID" value="MPA69059.1"/>
    <property type="molecule type" value="Transcribed_RNA"/>
</dbReference>
<feature type="compositionally biased region" description="Low complexity" evidence="4">
    <location>
        <begin position="457"/>
        <end position="474"/>
    </location>
</feature>
<feature type="region of interest" description="Disordered" evidence="4">
    <location>
        <begin position="412"/>
        <end position="507"/>
    </location>
</feature>
<dbReference type="PROSITE" id="PS50294">
    <property type="entry name" value="WD_REPEATS_REGION"/>
    <property type="match status" value="3"/>
</dbReference>
<dbReference type="SMART" id="SM00320">
    <property type="entry name" value="WD40"/>
    <property type="match status" value="7"/>
</dbReference>
<feature type="repeat" description="WD" evidence="3">
    <location>
        <begin position="545"/>
        <end position="576"/>
    </location>
</feature>
<evidence type="ECO:0000256" key="4">
    <source>
        <dbReference type="SAM" id="MobiDB-lite"/>
    </source>
</evidence>
<evidence type="ECO:0000256" key="3">
    <source>
        <dbReference type="PROSITE-ProRule" id="PRU00221"/>
    </source>
</evidence>
<dbReference type="GO" id="GO:0005634">
    <property type="term" value="C:nucleus"/>
    <property type="evidence" value="ECO:0007669"/>
    <property type="project" value="TreeGrafter"/>
</dbReference>
<feature type="repeat" description="WD" evidence="3">
    <location>
        <begin position="630"/>
        <end position="672"/>
    </location>
</feature>
<dbReference type="InterPro" id="IPR015943">
    <property type="entry name" value="WD40/YVTN_repeat-like_dom_sf"/>
</dbReference>
<dbReference type="Pfam" id="PF08513">
    <property type="entry name" value="LisH"/>
    <property type="match status" value="1"/>
</dbReference>
<keyword evidence="1 3" id="KW-0853">WD repeat</keyword>
<dbReference type="AlphaFoldDB" id="A0A5B7BJT0"/>
<dbReference type="PROSITE" id="PS00678">
    <property type="entry name" value="WD_REPEATS_1"/>
    <property type="match status" value="1"/>
</dbReference>
<proteinExistence type="predicted"/>
<evidence type="ECO:0000256" key="1">
    <source>
        <dbReference type="ARBA" id="ARBA00022574"/>
    </source>
</evidence>
<dbReference type="Gene3D" id="2.130.10.10">
    <property type="entry name" value="YVTN repeat-like/Quinoprotein amine dehydrogenase"/>
    <property type="match status" value="2"/>
</dbReference>
<feature type="compositionally biased region" description="Polar residues" evidence="4">
    <location>
        <begin position="419"/>
        <end position="434"/>
    </location>
</feature>
<sequence length="827" mass="91048">MTEPDLGVDKMLDVYIYDYLMKRKFNASAKAFQAEAEVPTKLPAINAPGSFLFEWWSIFWDIFAVRFMSRSSDLAASYMETQIIKAQEHQHKKPQQQWQQQQQQQKQLQQLALQRQIQQQGQQQQLQQRDGMEVQSGTINDTFIRQNPGTANTLVTKMHEEGLKLPLQKDHLNDVNMKPRFGDNVGQLLDPNHSAMLKSVAIGGQPPGQTLHGTPGGISSNLHLIEHQNQQLPVSAQDINCLMKPMMNPRSASSSGLLIGANGSNQGVNSLPLKGWPLMGLDRLRPGILQPQNLACLSVSDKLQQQVMLQAQQNLAYSSVSDLERRNLRMLLNNQNMGVRKDGQLNSGGGIVPNDGLQVQLGCPVLACGDTDILCKNSNQQQPQYPKHLLLSQHSQNSNYHLHQQDKMFGAGSIPVDANLSNTSGRNDQSSKNQTARKRKQPMSSSGLANSSGTANTTGPSPVSAPSTPSTHTPDVISMPTLPHNDGVGSITSAPNPLTDMDHFVDNGSLDDNVESFLSNDEADPRDTVARSEDASKGFTFMEIGSIHASAVNCCHLSSDGRLLATGGNDKKAVLWCTELREQKSTFEEHSHAITDIRFSPSMRRLATSSLDKTVRVWDVDNPGYSLRTFIGHSSSVLSLDFHPNKEDLICSSDDGCEIRFWNIKNGNCVRVLKGGATQVRFQPNLGRCLAAVVRGGVSIVDVETQACRHVLKGHTTPVQSVCWDPFGECLASVSEELVKVWKIGSGRELDCIHELSDRDKKFHCCVFHPHYPSLLIIGSYQSLELWNMAENKMMSLQEKSIAALAASQITGLVASAGNNDLVKLWK</sequence>
<reference evidence="5" key="1">
    <citation type="submission" date="2019-08" db="EMBL/GenBank/DDBJ databases">
        <title>Reference gene set and small RNA set construction with multiple tissues from Davidia involucrata Baill.</title>
        <authorList>
            <person name="Yang H."/>
            <person name="Zhou C."/>
            <person name="Li G."/>
            <person name="Wang J."/>
            <person name="Gao P."/>
            <person name="Wang M."/>
            <person name="Wang R."/>
            <person name="Zhao Y."/>
        </authorList>
    </citation>
    <scope>NUCLEOTIDE SEQUENCE</scope>
    <source>
        <tissue evidence="5">Mixed with DoveR01_LX</tissue>
    </source>
</reference>
<dbReference type="InterPro" id="IPR001680">
    <property type="entry name" value="WD40_rpt"/>
</dbReference>
<dbReference type="SUPFAM" id="SSF50978">
    <property type="entry name" value="WD40 repeat-like"/>
    <property type="match status" value="1"/>
</dbReference>
<feature type="repeat" description="WD" evidence="3">
    <location>
        <begin position="587"/>
        <end position="622"/>
    </location>
</feature>
<feature type="compositionally biased region" description="Polar residues" evidence="4">
    <location>
        <begin position="442"/>
        <end position="456"/>
    </location>
</feature>
<evidence type="ECO:0000313" key="5">
    <source>
        <dbReference type="EMBL" id="MPA69059.1"/>
    </source>
</evidence>
<feature type="repeat" description="WD" evidence="3">
    <location>
        <begin position="795"/>
        <end position="827"/>
    </location>
</feature>
<dbReference type="PROSITE" id="PS50896">
    <property type="entry name" value="LISH"/>
    <property type="match status" value="1"/>
</dbReference>
<dbReference type="InterPro" id="IPR019775">
    <property type="entry name" value="WD40_repeat_CS"/>
</dbReference>
<protein>
    <submittedName>
        <fullName evidence="5">Putative transcriptional corepressor LEUNIG-like isoform X3</fullName>
    </submittedName>
</protein>
<accession>A0A5B7BJT0</accession>
<evidence type="ECO:0000256" key="2">
    <source>
        <dbReference type="ARBA" id="ARBA00022737"/>
    </source>
</evidence>
<dbReference type="CDD" id="cd00200">
    <property type="entry name" value="WD40"/>
    <property type="match status" value="1"/>
</dbReference>
<dbReference type="PANTHER" id="PTHR45093">
    <property type="entry name" value="TRANSCRIPTION ACTIVATOR MSS11"/>
    <property type="match status" value="1"/>
</dbReference>
<dbReference type="Pfam" id="PF00400">
    <property type="entry name" value="WD40"/>
    <property type="match status" value="4"/>
</dbReference>
<name>A0A5B7BJT0_DAVIN</name>
<organism evidence="5">
    <name type="scientific">Davidia involucrata</name>
    <name type="common">Dove tree</name>
    <dbReference type="NCBI Taxonomy" id="16924"/>
    <lineage>
        <taxon>Eukaryota</taxon>
        <taxon>Viridiplantae</taxon>
        <taxon>Streptophyta</taxon>
        <taxon>Embryophyta</taxon>
        <taxon>Tracheophyta</taxon>
        <taxon>Spermatophyta</taxon>
        <taxon>Magnoliopsida</taxon>
        <taxon>eudicotyledons</taxon>
        <taxon>Gunneridae</taxon>
        <taxon>Pentapetalae</taxon>
        <taxon>asterids</taxon>
        <taxon>Cornales</taxon>
        <taxon>Nyssaceae</taxon>
        <taxon>Davidia</taxon>
    </lineage>
</organism>
<keyword evidence="2" id="KW-0677">Repeat</keyword>
<gene>
    <name evidence="5" type="ORF">Din_038500</name>
</gene>
<dbReference type="PANTHER" id="PTHR45093:SF4">
    <property type="entry name" value="LISH DOMAIN-CONTAINING PROTEIN"/>
    <property type="match status" value="1"/>
</dbReference>